<comment type="subcellular location">
    <subcellularLocation>
        <location evidence="1">Cell membrane</location>
        <topology evidence="1">Multi-pass membrane protein</topology>
    </subcellularLocation>
</comment>
<keyword evidence="4 6" id="KW-1133">Transmembrane helix</keyword>
<dbReference type="GO" id="GO:0005886">
    <property type="term" value="C:plasma membrane"/>
    <property type="evidence" value="ECO:0007669"/>
    <property type="project" value="UniProtKB-SubCell"/>
</dbReference>
<evidence type="ECO:0000256" key="5">
    <source>
        <dbReference type="ARBA" id="ARBA00023136"/>
    </source>
</evidence>
<dbReference type="InterPro" id="IPR051791">
    <property type="entry name" value="Pra-immunoreactive"/>
</dbReference>
<evidence type="ECO:0000256" key="4">
    <source>
        <dbReference type="ARBA" id="ARBA00022989"/>
    </source>
</evidence>
<feature type="transmembrane region" description="Helical" evidence="6">
    <location>
        <begin position="47"/>
        <end position="68"/>
    </location>
</feature>
<proteinExistence type="predicted"/>
<dbReference type="Pfam" id="PF06271">
    <property type="entry name" value="RDD"/>
    <property type="match status" value="1"/>
</dbReference>
<dbReference type="PANTHER" id="PTHR36115">
    <property type="entry name" value="PROLINE-RICH ANTIGEN HOMOLOG-RELATED"/>
    <property type="match status" value="1"/>
</dbReference>
<evidence type="ECO:0000259" key="7">
    <source>
        <dbReference type="Pfam" id="PF06271"/>
    </source>
</evidence>
<protein>
    <submittedName>
        <fullName evidence="8">Putative RDD family membrane protein YckC</fullName>
    </submittedName>
</protein>
<dbReference type="EMBL" id="JACCBU010000001">
    <property type="protein sequence ID" value="NYE69311.1"/>
    <property type="molecule type" value="Genomic_DNA"/>
</dbReference>
<evidence type="ECO:0000256" key="6">
    <source>
        <dbReference type="SAM" id="Phobius"/>
    </source>
</evidence>
<dbReference type="Proteomes" id="UP000569914">
    <property type="component" value="Unassembled WGS sequence"/>
</dbReference>
<name>A0A7Y9I321_9ACTN</name>
<evidence type="ECO:0000313" key="9">
    <source>
        <dbReference type="Proteomes" id="UP000569914"/>
    </source>
</evidence>
<dbReference type="RefSeq" id="WP_179748052.1">
    <property type="nucleotide sequence ID" value="NZ_JACCBU010000001.1"/>
</dbReference>
<gene>
    <name evidence="8" type="ORF">BKA15_000640</name>
</gene>
<keyword evidence="9" id="KW-1185">Reference proteome</keyword>
<accession>A0A7Y9I321</accession>
<dbReference type="InterPro" id="IPR010432">
    <property type="entry name" value="RDD"/>
</dbReference>
<reference evidence="8 9" key="1">
    <citation type="submission" date="2020-07" db="EMBL/GenBank/DDBJ databases">
        <title>Sequencing the genomes of 1000 actinobacteria strains.</title>
        <authorList>
            <person name="Klenk H.-P."/>
        </authorList>
    </citation>
    <scope>NUCLEOTIDE SEQUENCE [LARGE SCALE GENOMIC DNA]</scope>
    <source>
        <strain evidence="8 9">DSM 22083</strain>
    </source>
</reference>
<evidence type="ECO:0000256" key="2">
    <source>
        <dbReference type="ARBA" id="ARBA00022475"/>
    </source>
</evidence>
<evidence type="ECO:0000256" key="3">
    <source>
        <dbReference type="ARBA" id="ARBA00022692"/>
    </source>
</evidence>
<evidence type="ECO:0000256" key="1">
    <source>
        <dbReference type="ARBA" id="ARBA00004651"/>
    </source>
</evidence>
<feature type="domain" description="RDD" evidence="7">
    <location>
        <begin position="28"/>
        <end position="170"/>
    </location>
</feature>
<dbReference type="PANTHER" id="PTHR36115:SF6">
    <property type="entry name" value="PROLINE-RICH ANTIGEN HOMOLOG"/>
    <property type="match status" value="1"/>
</dbReference>
<feature type="transmembrane region" description="Helical" evidence="6">
    <location>
        <begin position="80"/>
        <end position="100"/>
    </location>
</feature>
<sequence>MPPGPPAPAAGQPYPLPFPPRPQLRTDYASWGKRVGANLIDTVPSMVYLIFFMIGYVNVILSLFASIQNSGTYSPNLSDFTLWIVVVVVLWLIALGWNIYNRWITAGRTGQSLGKRLMKIKLIGEQTGQPIGAGYAFLRDLVHIVDGAAYIGYLWPLWDEKRQTFADKLMQTIVVDEPAPQTGPVSERPTGP</sequence>
<dbReference type="AlphaFoldDB" id="A0A7Y9I321"/>
<keyword evidence="2" id="KW-1003">Cell membrane</keyword>
<keyword evidence="3 6" id="KW-0812">Transmembrane</keyword>
<keyword evidence="5 6" id="KW-0472">Membrane</keyword>
<organism evidence="8 9">
    <name type="scientific">Microlunatus parietis</name>
    <dbReference type="NCBI Taxonomy" id="682979"/>
    <lineage>
        <taxon>Bacteria</taxon>
        <taxon>Bacillati</taxon>
        <taxon>Actinomycetota</taxon>
        <taxon>Actinomycetes</taxon>
        <taxon>Propionibacteriales</taxon>
        <taxon>Propionibacteriaceae</taxon>
        <taxon>Microlunatus</taxon>
    </lineage>
</organism>
<evidence type="ECO:0000313" key="8">
    <source>
        <dbReference type="EMBL" id="NYE69311.1"/>
    </source>
</evidence>
<comment type="caution">
    <text evidence="8">The sequence shown here is derived from an EMBL/GenBank/DDBJ whole genome shotgun (WGS) entry which is preliminary data.</text>
</comment>